<reference evidence="2 3" key="1">
    <citation type="submission" date="2013-10" db="EMBL/GenBank/DDBJ databases">
        <authorList>
            <person name="Ichikawa N."/>
            <person name="Kimura A."/>
            <person name="Ohji S."/>
            <person name="Hosoyama A."/>
            <person name="Fujita N."/>
        </authorList>
    </citation>
    <scope>NUCLEOTIDE SEQUENCE [LARGE SCALE GENOMIC DNA]</scope>
    <source>
        <strain evidence="2 3">NBRC 102217</strain>
    </source>
</reference>
<evidence type="ECO:0000256" key="1">
    <source>
        <dbReference type="SAM" id="SignalP"/>
    </source>
</evidence>
<dbReference type="OrthoDB" id="5915284at2"/>
<dbReference type="Proteomes" id="UP000017800">
    <property type="component" value="Unassembled WGS sequence"/>
</dbReference>
<proteinExistence type="predicted"/>
<evidence type="ECO:0000313" key="2">
    <source>
        <dbReference type="EMBL" id="GAD88481.1"/>
    </source>
</evidence>
<evidence type="ECO:0000313" key="3">
    <source>
        <dbReference type="Proteomes" id="UP000017800"/>
    </source>
</evidence>
<organism evidence="2 3">
    <name type="scientific">Vibrio halioticoli NBRC 102217</name>
    <dbReference type="NCBI Taxonomy" id="1219072"/>
    <lineage>
        <taxon>Bacteria</taxon>
        <taxon>Pseudomonadati</taxon>
        <taxon>Pseudomonadota</taxon>
        <taxon>Gammaproteobacteria</taxon>
        <taxon>Vibrionales</taxon>
        <taxon>Vibrionaceae</taxon>
        <taxon>Vibrio</taxon>
    </lineage>
</organism>
<dbReference type="InterPro" id="IPR021675">
    <property type="entry name" value="DUF3261"/>
</dbReference>
<reference evidence="2 3" key="2">
    <citation type="submission" date="2013-11" db="EMBL/GenBank/DDBJ databases">
        <title>Whole genome shotgun sequence of Vibrio halioticoli NBRC 102217.</title>
        <authorList>
            <person name="Isaki S."/>
            <person name="Kimura A."/>
            <person name="Ohji S."/>
            <person name="Hosoyama A."/>
            <person name="Fujita N."/>
            <person name="Hashimoto M."/>
            <person name="Hosoyama Y."/>
            <person name="Yamazoe A."/>
        </authorList>
    </citation>
    <scope>NUCLEOTIDE SEQUENCE [LARGE SCALE GENOMIC DNA]</scope>
    <source>
        <strain evidence="2 3">NBRC 102217</strain>
    </source>
</reference>
<dbReference type="RefSeq" id="WP_023402867.1">
    <property type="nucleotide sequence ID" value="NZ_BAUJ01000005.1"/>
</dbReference>
<gene>
    <name evidence="2" type="ORF">VHA01S_005_00840</name>
</gene>
<accession>V5FF32</accession>
<keyword evidence="1" id="KW-0732">Signal</keyword>
<dbReference type="PROSITE" id="PS51257">
    <property type="entry name" value="PROKAR_LIPOPROTEIN"/>
    <property type="match status" value="1"/>
</dbReference>
<feature type="signal peptide" evidence="1">
    <location>
        <begin position="1"/>
        <end position="21"/>
    </location>
</feature>
<feature type="chain" id="PRO_5004732914" description="Lipoprotein" evidence="1">
    <location>
        <begin position="22"/>
        <end position="205"/>
    </location>
</feature>
<dbReference type="Pfam" id="PF11659">
    <property type="entry name" value="DUF3261"/>
    <property type="match status" value="1"/>
</dbReference>
<sequence length="205" mass="22860">MRFCSYPKSLLTLLLSLMLSACVTTMPTAHTPAVNITAEQQVYLPTPDSLGYSLSASQLIEATWHNGKSDRTEQLPVQLQVTQDKLVLAGFSSWGTRILSLEYQGDKISSEVLTGLDGVLPAPEQVLFNLMITLWPTSAWEAPLNAVQWQILDTDNNRSIYNSDGKEIIHIQYSNKDKLSGKIIFHNLIDDYTITITTLQSKKTD</sequence>
<dbReference type="EMBL" id="BAUJ01000005">
    <property type="protein sequence ID" value="GAD88481.1"/>
    <property type="molecule type" value="Genomic_DNA"/>
</dbReference>
<name>V5FF32_9VIBR</name>
<protein>
    <recommendedName>
        <fullName evidence="4">Lipoprotein</fullName>
    </recommendedName>
</protein>
<dbReference type="eggNOG" id="ENOG502ZABB">
    <property type="taxonomic scope" value="Bacteria"/>
</dbReference>
<keyword evidence="3" id="KW-1185">Reference proteome</keyword>
<comment type="caution">
    <text evidence="2">The sequence shown here is derived from an EMBL/GenBank/DDBJ whole genome shotgun (WGS) entry which is preliminary data.</text>
</comment>
<evidence type="ECO:0008006" key="4">
    <source>
        <dbReference type="Google" id="ProtNLM"/>
    </source>
</evidence>
<dbReference type="AlphaFoldDB" id="V5FF32"/>